<dbReference type="RefSeq" id="WP_284217427.1">
    <property type="nucleotide sequence ID" value="NZ_BSOT01000005.1"/>
</dbReference>
<organism evidence="1 2">
    <name type="scientific">Agaribacter marinus</name>
    <dbReference type="NCBI Taxonomy" id="1431249"/>
    <lineage>
        <taxon>Bacteria</taxon>
        <taxon>Pseudomonadati</taxon>
        <taxon>Pseudomonadota</taxon>
        <taxon>Gammaproteobacteria</taxon>
        <taxon>Alteromonadales</taxon>
        <taxon>Alteromonadaceae</taxon>
        <taxon>Agaribacter</taxon>
    </lineage>
</organism>
<proteinExistence type="predicted"/>
<reference evidence="1" key="1">
    <citation type="journal article" date="2014" name="Int. J. Syst. Evol. Microbiol.">
        <title>Complete genome sequence of Corynebacterium casei LMG S-19264T (=DSM 44701T), isolated from a smear-ripened cheese.</title>
        <authorList>
            <consortium name="US DOE Joint Genome Institute (JGI-PGF)"/>
            <person name="Walter F."/>
            <person name="Albersmeier A."/>
            <person name="Kalinowski J."/>
            <person name="Ruckert C."/>
        </authorList>
    </citation>
    <scope>NUCLEOTIDE SEQUENCE</scope>
    <source>
        <strain evidence="1">NBRC 110023</strain>
    </source>
</reference>
<name>A0AA37T005_9ALTE</name>
<dbReference type="AlphaFoldDB" id="A0AA37T005"/>
<dbReference type="Gene3D" id="2.40.360.10">
    <property type="entry name" value="YmcC-like"/>
    <property type="match status" value="1"/>
</dbReference>
<protein>
    <recommendedName>
        <fullName evidence="3">Group 4 capsule polysaccharide lipoprotein gfcB, YjbF</fullName>
    </recommendedName>
</protein>
<dbReference type="InterPro" id="IPR023373">
    <property type="entry name" value="YmcC_sf"/>
</dbReference>
<sequence>MLKQFACAALALSTLSCSSSYLIHVDAVGALFKEQEPLSLDVVKSSEVDLLSVLIDDRPFSNVALAFIEQSKRKWMSNDGVLLIEENGRLVRTIGFSISLVHSFSPQKDPLIDPQSISSLTKWHRRVDVDNGQYGLELLSTFRLEPGASIELFDNHLDVFVVFEDIHLGSEETLLFTDRGWTNIYWFHTVSGELVKSSQKFHPDGDNITSVYASRVARALNKVE</sequence>
<keyword evidence="2" id="KW-1185">Reference proteome</keyword>
<gene>
    <name evidence="1" type="ORF">GCM10007852_20340</name>
</gene>
<comment type="caution">
    <text evidence="1">The sequence shown here is derived from an EMBL/GenBank/DDBJ whole genome shotgun (WGS) entry which is preliminary data.</text>
</comment>
<dbReference type="EMBL" id="BSOT01000005">
    <property type="protein sequence ID" value="GLR71126.1"/>
    <property type="molecule type" value="Genomic_DNA"/>
</dbReference>
<dbReference type="Pfam" id="PF11102">
    <property type="entry name" value="YjbF"/>
    <property type="match status" value="1"/>
</dbReference>
<dbReference type="SUPFAM" id="SSF159270">
    <property type="entry name" value="YmcC-like"/>
    <property type="match status" value="1"/>
</dbReference>
<accession>A0AA37T005</accession>
<evidence type="ECO:0008006" key="3">
    <source>
        <dbReference type="Google" id="ProtNLM"/>
    </source>
</evidence>
<dbReference type="PROSITE" id="PS51257">
    <property type="entry name" value="PROKAR_LIPOPROTEIN"/>
    <property type="match status" value="1"/>
</dbReference>
<reference evidence="1" key="2">
    <citation type="submission" date="2023-01" db="EMBL/GenBank/DDBJ databases">
        <title>Draft genome sequence of Agaribacter marinus strain NBRC 110023.</title>
        <authorList>
            <person name="Sun Q."/>
            <person name="Mori K."/>
        </authorList>
    </citation>
    <scope>NUCLEOTIDE SEQUENCE</scope>
    <source>
        <strain evidence="1">NBRC 110023</strain>
    </source>
</reference>
<evidence type="ECO:0000313" key="2">
    <source>
        <dbReference type="Proteomes" id="UP001156601"/>
    </source>
</evidence>
<dbReference type="Proteomes" id="UP001156601">
    <property type="component" value="Unassembled WGS sequence"/>
</dbReference>
<dbReference type="InterPro" id="IPR021308">
    <property type="entry name" value="GfcB"/>
</dbReference>
<evidence type="ECO:0000313" key="1">
    <source>
        <dbReference type="EMBL" id="GLR71126.1"/>
    </source>
</evidence>